<proteinExistence type="predicted"/>
<comment type="caution">
    <text evidence="2">The sequence shown here is derived from an EMBL/GenBank/DDBJ whole genome shotgun (WGS) entry which is preliminary data.</text>
</comment>
<keyword evidence="1" id="KW-1133">Transmembrane helix</keyword>
<dbReference type="EMBL" id="AUZM01000113">
    <property type="protein sequence ID" value="ERT04220.1"/>
    <property type="molecule type" value="Genomic_DNA"/>
</dbReference>
<gene>
    <name evidence="2" type="ORF">M595_5842</name>
</gene>
<feature type="transmembrane region" description="Helical" evidence="1">
    <location>
        <begin position="139"/>
        <end position="159"/>
    </location>
</feature>
<dbReference type="AlphaFoldDB" id="U7QAZ6"/>
<sequence length="208" mass="24107">MNTPSHAILNLALLSQAHNSQAYLMIVMGGILPDIPIFLFYGWAKFIAKIPASKIWSEAYYQPNMQNIVATFHSIPLAMFGWGIAYFYNWESLQILCLSLILHSLFDLPVHHDDAHRHFFPVSNYRFISPISYWDINHYGRVVAFVEMVGVLFATVWVFPLLDSVIGKGLMLWVNGFYGWGYFYFYLRSQWSKQAPPLKLNSRSMRGR</sequence>
<keyword evidence="3" id="KW-1185">Reference proteome</keyword>
<accession>U7QAZ6</accession>
<feature type="transmembrane region" description="Helical" evidence="1">
    <location>
        <begin position="165"/>
        <end position="187"/>
    </location>
</feature>
<evidence type="ECO:0000313" key="3">
    <source>
        <dbReference type="Proteomes" id="UP000017127"/>
    </source>
</evidence>
<evidence type="ECO:0008006" key="4">
    <source>
        <dbReference type="Google" id="ProtNLM"/>
    </source>
</evidence>
<feature type="transmembrane region" description="Helical" evidence="1">
    <location>
        <begin position="65"/>
        <end position="87"/>
    </location>
</feature>
<dbReference type="RefSeq" id="WP_023069522.1">
    <property type="nucleotide sequence ID" value="NZ_AUZM01000113.1"/>
</dbReference>
<dbReference type="PATRIC" id="fig|1348334.3.peg.5604"/>
<dbReference type="Proteomes" id="UP000017127">
    <property type="component" value="Unassembled WGS sequence"/>
</dbReference>
<feature type="transmembrane region" description="Helical" evidence="1">
    <location>
        <begin position="22"/>
        <end position="44"/>
    </location>
</feature>
<evidence type="ECO:0000313" key="2">
    <source>
        <dbReference type="EMBL" id="ERT04220.1"/>
    </source>
</evidence>
<keyword evidence="1" id="KW-0812">Transmembrane</keyword>
<name>U7QAZ6_9CYAN</name>
<organism evidence="2 3">
    <name type="scientific">Lyngbya aestuarii BL J</name>
    <dbReference type="NCBI Taxonomy" id="1348334"/>
    <lineage>
        <taxon>Bacteria</taxon>
        <taxon>Bacillati</taxon>
        <taxon>Cyanobacteriota</taxon>
        <taxon>Cyanophyceae</taxon>
        <taxon>Oscillatoriophycideae</taxon>
        <taxon>Oscillatoriales</taxon>
        <taxon>Microcoleaceae</taxon>
        <taxon>Lyngbya</taxon>
    </lineage>
</organism>
<keyword evidence="1" id="KW-0472">Membrane</keyword>
<reference evidence="2 3" key="1">
    <citation type="journal article" date="2013" name="Front. Microbiol.">
        <title>Comparative genomic analyses of the cyanobacterium, Lyngbya aestuarii BL J, a powerful hydrogen producer.</title>
        <authorList>
            <person name="Kothari A."/>
            <person name="Vaughn M."/>
            <person name="Garcia-Pichel F."/>
        </authorList>
    </citation>
    <scope>NUCLEOTIDE SEQUENCE [LARGE SCALE GENOMIC DNA]</scope>
    <source>
        <strain evidence="2 3">BL J</strain>
    </source>
</reference>
<evidence type="ECO:0000256" key="1">
    <source>
        <dbReference type="SAM" id="Phobius"/>
    </source>
</evidence>
<protein>
    <recommendedName>
        <fullName evidence="4">Metal-dependent hydrolase</fullName>
    </recommendedName>
</protein>
<dbReference type="OrthoDB" id="7631418at2"/>